<accession>A0A8J3DKQ3</accession>
<organism evidence="2 3">
    <name type="scientific">Cerasicoccus arenae</name>
    <dbReference type="NCBI Taxonomy" id="424488"/>
    <lineage>
        <taxon>Bacteria</taxon>
        <taxon>Pseudomonadati</taxon>
        <taxon>Verrucomicrobiota</taxon>
        <taxon>Opitutia</taxon>
        <taxon>Puniceicoccales</taxon>
        <taxon>Cerasicoccaceae</taxon>
        <taxon>Cerasicoccus</taxon>
    </lineage>
</organism>
<evidence type="ECO:0000313" key="3">
    <source>
        <dbReference type="Proteomes" id="UP000642829"/>
    </source>
</evidence>
<reference evidence="2" key="2">
    <citation type="submission" date="2020-09" db="EMBL/GenBank/DDBJ databases">
        <authorList>
            <person name="Sun Q."/>
            <person name="Kim S."/>
        </authorList>
    </citation>
    <scope>NUCLEOTIDE SEQUENCE</scope>
    <source>
        <strain evidence="2">KCTC 12870</strain>
    </source>
</reference>
<keyword evidence="3" id="KW-1185">Reference proteome</keyword>
<dbReference type="Gene3D" id="1.20.120.20">
    <property type="entry name" value="Apolipoprotein"/>
    <property type="match status" value="1"/>
</dbReference>
<dbReference type="AlphaFoldDB" id="A0A8J3DKQ3"/>
<gene>
    <name evidence="2" type="ORF">GCM10007047_32650</name>
</gene>
<evidence type="ECO:0000256" key="1">
    <source>
        <dbReference type="SAM" id="MobiDB-lite"/>
    </source>
</evidence>
<proteinExistence type="predicted"/>
<sequence length="172" mass="18416">MASNDVMKQILIAISLAATLALVGCSDKSDAEKAAKEAKENASSTLDTLSKSVEEGADTVGDKAKELTADVKNWSSEQKAEAIAKFKQSGDALDTQWKMLAVKASSLKGAAKDQWEKAEGQWDDAKDDYSDALDDMKDATAEDWSTVETKLKAAWTSMEAAFKNATAALQSK</sequence>
<name>A0A8J3DKQ3_9BACT</name>
<comment type="caution">
    <text evidence="2">The sequence shown here is derived from an EMBL/GenBank/DDBJ whole genome shotgun (WGS) entry which is preliminary data.</text>
</comment>
<reference evidence="2" key="1">
    <citation type="journal article" date="2014" name="Int. J. Syst. Evol. Microbiol.">
        <title>Complete genome sequence of Corynebacterium casei LMG S-19264T (=DSM 44701T), isolated from a smear-ripened cheese.</title>
        <authorList>
            <consortium name="US DOE Joint Genome Institute (JGI-PGF)"/>
            <person name="Walter F."/>
            <person name="Albersmeier A."/>
            <person name="Kalinowski J."/>
            <person name="Ruckert C."/>
        </authorList>
    </citation>
    <scope>NUCLEOTIDE SEQUENCE</scope>
    <source>
        <strain evidence="2">KCTC 12870</strain>
    </source>
</reference>
<dbReference type="EMBL" id="BMXG01000029">
    <property type="protein sequence ID" value="GHC12720.1"/>
    <property type="molecule type" value="Genomic_DNA"/>
</dbReference>
<dbReference type="Proteomes" id="UP000642829">
    <property type="component" value="Unassembled WGS sequence"/>
</dbReference>
<protein>
    <submittedName>
        <fullName evidence="2">Uncharacterized protein</fullName>
    </submittedName>
</protein>
<feature type="region of interest" description="Disordered" evidence="1">
    <location>
        <begin position="33"/>
        <end position="61"/>
    </location>
</feature>
<evidence type="ECO:0000313" key="2">
    <source>
        <dbReference type="EMBL" id="GHC12720.1"/>
    </source>
</evidence>